<dbReference type="Gene3D" id="1.25.40.10">
    <property type="entry name" value="Tetratricopeptide repeat domain"/>
    <property type="match status" value="2"/>
</dbReference>
<dbReference type="RefSeq" id="WP_311785569.1">
    <property type="nucleotide sequence ID" value="NZ_JALDYY010000002.1"/>
</dbReference>
<evidence type="ECO:0000256" key="1">
    <source>
        <dbReference type="ARBA" id="ARBA00004196"/>
    </source>
</evidence>
<dbReference type="NCBIfam" id="TIGR03142">
    <property type="entry name" value="cytochro_ccmI"/>
    <property type="match status" value="1"/>
</dbReference>
<dbReference type="SUPFAM" id="SSF48452">
    <property type="entry name" value="TPR-like"/>
    <property type="match status" value="2"/>
</dbReference>
<dbReference type="GO" id="GO:0017004">
    <property type="term" value="P:cytochrome complex assembly"/>
    <property type="evidence" value="ECO:0007669"/>
    <property type="project" value="UniProtKB-KW"/>
</dbReference>
<comment type="subcellular location">
    <subcellularLocation>
        <location evidence="1">Cell envelope</location>
    </subcellularLocation>
</comment>
<dbReference type="AlphaFoldDB" id="A0AAE3QDK0"/>
<dbReference type="InterPro" id="IPR011990">
    <property type="entry name" value="TPR-like_helical_dom_sf"/>
</dbReference>
<dbReference type="Proteomes" id="UP001161580">
    <property type="component" value="Unassembled WGS sequence"/>
</dbReference>
<dbReference type="GO" id="GO:0030313">
    <property type="term" value="C:cell envelope"/>
    <property type="evidence" value="ECO:0007669"/>
    <property type="project" value="UniProtKB-SubCell"/>
</dbReference>
<name>A0AAE3QDK0_9HYPH</name>
<dbReference type="PANTHER" id="PTHR47870">
    <property type="entry name" value="CYTOCHROME C-TYPE BIOGENESIS PROTEIN CCMH"/>
    <property type="match status" value="1"/>
</dbReference>
<protein>
    <submittedName>
        <fullName evidence="3">C-type cytochrome biogenesis protein CcmI</fullName>
    </submittedName>
</protein>
<evidence type="ECO:0000313" key="3">
    <source>
        <dbReference type="EMBL" id="MDI7921396.1"/>
    </source>
</evidence>
<keyword evidence="2" id="KW-0201">Cytochrome c-type biogenesis</keyword>
<accession>A0AAE3QDK0</accession>
<sequence length="382" mass="40812">MLFWILVAVLTAVSAVVLLHPLLRGGTVLSAQRAGEAAVYRDQLQEVERDRASGLISADEAEYARAEIGRRLLAVSARGEDAAKPEGRPWRRRIAEVLVVALVPAIGLSLYLKIGSPDMPDQPLAARLAEPGNDMAILIAKVEAHLAGNPNDGKGWDLLAPIYFRTMRLDDAEAAYRNAIRLLGPSPERLSGLAETLLTDADGIVTEDARLAFEKAVALDGNNPRAKFYLALAMEQAGDRARAKVAFEELAAASPAGAPWLPLVNEHIARNGGTPVAAAEAPKAPGNPSAEDVAAAEAMSGGDRQQMIEGMVESLDARLKDDPNNFEGWTRLIRSYVVLDRREQAEEALRRGLAAFPASGKEGQQLVALGRELGLSGEGAQE</sequence>
<comment type="caution">
    <text evidence="3">The sequence shown here is derived from an EMBL/GenBank/DDBJ whole genome shotgun (WGS) entry which is preliminary data.</text>
</comment>
<gene>
    <name evidence="3" type="primary">ccmI</name>
    <name evidence="3" type="ORF">MRS75_04775</name>
</gene>
<proteinExistence type="predicted"/>
<dbReference type="InterPro" id="IPR051263">
    <property type="entry name" value="C-type_cytochrome_biogenesis"/>
</dbReference>
<dbReference type="PANTHER" id="PTHR47870:SF1">
    <property type="entry name" value="CYTOCHROME C-TYPE BIOGENESIS PROTEIN CCMH"/>
    <property type="match status" value="1"/>
</dbReference>
<dbReference type="InterPro" id="IPR017560">
    <property type="entry name" value="Cyt_c_biogenesis_CcmI"/>
</dbReference>
<evidence type="ECO:0000313" key="4">
    <source>
        <dbReference type="Proteomes" id="UP001161580"/>
    </source>
</evidence>
<reference evidence="3" key="1">
    <citation type="submission" date="2022-03" db="EMBL/GenBank/DDBJ databases">
        <title>Fererhizobium litorale gen. nov., sp. nov., isolated from sandy sediments of the Sea of Japan seashore.</title>
        <authorList>
            <person name="Romanenko L."/>
            <person name="Kurilenko V."/>
            <person name="Otstavnykh N."/>
            <person name="Svetashev V."/>
            <person name="Tekutyeva L."/>
            <person name="Isaeva M."/>
            <person name="Mikhailov V."/>
        </authorList>
    </citation>
    <scope>NUCLEOTIDE SEQUENCE</scope>
    <source>
        <strain evidence="3">KMM 9576</strain>
    </source>
</reference>
<evidence type="ECO:0000256" key="2">
    <source>
        <dbReference type="ARBA" id="ARBA00022748"/>
    </source>
</evidence>
<dbReference type="GO" id="GO:0005886">
    <property type="term" value="C:plasma membrane"/>
    <property type="evidence" value="ECO:0007669"/>
    <property type="project" value="TreeGrafter"/>
</dbReference>
<organism evidence="3 4">
    <name type="scientific">Ferirhizobium litorale</name>
    <dbReference type="NCBI Taxonomy" id="2927786"/>
    <lineage>
        <taxon>Bacteria</taxon>
        <taxon>Pseudomonadati</taxon>
        <taxon>Pseudomonadota</taxon>
        <taxon>Alphaproteobacteria</taxon>
        <taxon>Hyphomicrobiales</taxon>
        <taxon>Rhizobiaceae</taxon>
        <taxon>Ferirhizobium</taxon>
    </lineage>
</organism>
<keyword evidence="4" id="KW-1185">Reference proteome</keyword>
<dbReference type="EMBL" id="JALDYZ010000002">
    <property type="protein sequence ID" value="MDI7921396.1"/>
    <property type="molecule type" value="Genomic_DNA"/>
</dbReference>